<dbReference type="Proteomes" id="UP001054945">
    <property type="component" value="Unassembled WGS sequence"/>
</dbReference>
<feature type="domain" description="Calponin-homology (CH)" evidence="5">
    <location>
        <begin position="183"/>
        <end position="320"/>
    </location>
</feature>
<evidence type="ECO:0000256" key="1">
    <source>
        <dbReference type="ARBA" id="ARBA00004496"/>
    </source>
</evidence>
<dbReference type="Gene3D" id="1.10.418.10">
    <property type="entry name" value="Calponin-like domain"/>
    <property type="match status" value="2"/>
</dbReference>
<dbReference type="GO" id="GO:0005516">
    <property type="term" value="F:calmodulin binding"/>
    <property type="evidence" value="ECO:0007669"/>
    <property type="project" value="UniProtKB-KW"/>
</dbReference>
<dbReference type="GO" id="GO:0051295">
    <property type="term" value="P:establishment of meiotic spindle localization"/>
    <property type="evidence" value="ECO:0007669"/>
    <property type="project" value="TreeGrafter"/>
</dbReference>
<evidence type="ECO:0000256" key="4">
    <source>
        <dbReference type="ARBA" id="ARBA00022860"/>
    </source>
</evidence>
<dbReference type="Pfam" id="PF00307">
    <property type="entry name" value="CH"/>
    <property type="match status" value="1"/>
</dbReference>
<keyword evidence="4" id="KW-0112">Calmodulin-binding</keyword>
<sequence length="391" mass="46023">MKKLMIRKDRALHADLGIKQDLLQMLLSYNPLWLRIGLENSRSLLLTFSREYLFGEGDVTKHLRYLGYVVQHEQTSLEEFDYAVRNIAVDLRCGLRLGRVVEILLQDWEIFKALRANTLNRLTKIHNNEVIMQALQRVSIQIEDNIDPRDIVDGNREKTLSLLWQIIFKTQIGFLNSKLYKENEVIQQLLQWCQNVCAHYGVKVLNFTTSFSDGRALCYIVHHYHPNLLPQDKIKKETSCYYFEKQENEDCPFPSDTEMSSEQMGKFVKNEKDNLDLVFQKEIGQILLCPFPTHIQNNRIPDEKVVITLVSYVNIRLMELSVEIRAARTILLAYRKWCLKKRQKELAMQIDAIVKIQRFWRSHLLHKKRKEENAAAICIQHFWKMISAKGT</sequence>
<dbReference type="SMART" id="SM00033">
    <property type="entry name" value="CH"/>
    <property type="match status" value="2"/>
</dbReference>
<dbReference type="GO" id="GO:0005737">
    <property type="term" value="C:cytoplasm"/>
    <property type="evidence" value="ECO:0007669"/>
    <property type="project" value="UniProtKB-SubCell"/>
</dbReference>
<dbReference type="PANTHER" id="PTHR22706:SF1">
    <property type="entry name" value="ASSEMBLY FACTOR FOR SPINDLE MICROTUBULES"/>
    <property type="match status" value="1"/>
</dbReference>
<dbReference type="GO" id="GO:0007051">
    <property type="term" value="P:spindle organization"/>
    <property type="evidence" value="ECO:0007669"/>
    <property type="project" value="TreeGrafter"/>
</dbReference>
<evidence type="ECO:0000256" key="3">
    <source>
        <dbReference type="ARBA" id="ARBA00022737"/>
    </source>
</evidence>
<proteinExistence type="predicted"/>
<comment type="subcellular location">
    <subcellularLocation>
        <location evidence="1">Cytoplasm</location>
    </subcellularLocation>
</comment>
<dbReference type="Pfam" id="PF00612">
    <property type="entry name" value="IQ"/>
    <property type="match status" value="1"/>
</dbReference>
<dbReference type="CDD" id="cd23767">
    <property type="entry name" value="IQCD"/>
    <property type="match status" value="1"/>
</dbReference>
<keyword evidence="3" id="KW-0677">Repeat</keyword>
<dbReference type="InterPro" id="IPR001715">
    <property type="entry name" value="CH_dom"/>
</dbReference>
<dbReference type="GO" id="GO:0000278">
    <property type="term" value="P:mitotic cell cycle"/>
    <property type="evidence" value="ECO:0007669"/>
    <property type="project" value="TreeGrafter"/>
</dbReference>
<name>A0AAV4M8E0_CAEEX</name>
<dbReference type="InterPro" id="IPR036872">
    <property type="entry name" value="CH_dom_sf"/>
</dbReference>
<dbReference type="SUPFAM" id="SSF47576">
    <property type="entry name" value="Calponin-homology domain, CH-domain"/>
    <property type="match status" value="1"/>
</dbReference>
<dbReference type="PROSITE" id="PS50096">
    <property type="entry name" value="IQ"/>
    <property type="match status" value="1"/>
</dbReference>
<evidence type="ECO:0000313" key="7">
    <source>
        <dbReference type="Proteomes" id="UP001054945"/>
    </source>
</evidence>
<dbReference type="PROSITE" id="PS50021">
    <property type="entry name" value="CH"/>
    <property type="match status" value="2"/>
</dbReference>
<protein>
    <submittedName>
        <fullName evidence="6">Abnormal spindle-like microcephaly-associated protein homolog</fullName>
    </submittedName>
</protein>
<feature type="domain" description="Calponin-homology (CH)" evidence="5">
    <location>
        <begin position="39"/>
        <end position="171"/>
    </location>
</feature>
<evidence type="ECO:0000313" key="6">
    <source>
        <dbReference type="EMBL" id="GIX68686.1"/>
    </source>
</evidence>
<keyword evidence="7" id="KW-1185">Reference proteome</keyword>
<dbReference type="EMBL" id="BPLR01019514">
    <property type="protein sequence ID" value="GIX68686.1"/>
    <property type="molecule type" value="Genomic_DNA"/>
</dbReference>
<dbReference type="AlphaFoldDB" id="A0AAV4M8E0"/>
<accession>A0AAV4M8E0</accession>
<evidence type="ECO:0000256" key="2">
    <source>
        <dbReference type="ARBA" id="ARBA00022490"/>
    </source>
</evidence>
<dbReference type="Gene3D" id="1.20.5.190">
    <property type="match status" value="1"/>
</dbReference>
<organism evidence="6 7">
    <name type="scientific">Caerostris extrusa</name>
    <name type="common">Bark spider</name>
    <name type="synonym">Caerostris bankana</name>
    <dbReference type="NCBI Taxonomy" id="172846"/>
    <lineage>
        <taxon>Eukaryota</taxon>
        <taxon>Metazoa</taxon>
        <taxon>Ecdysozoa</taxon>
        <taxon>Arthropoda</taxon>
        <taxon>Chelicerata</taxon>
        <taxon>Arachnida</taxon>
        <taxon>Araneae</taxon>
        <taxon>Araneomorphae</taxon>
        <taxon>Entelegynae</taxon>
        <taxon>Araneoidea</taxon>
        <taxon>Araneidae</taxon>
        <taxon>Caerostris</taxon>
    </lineage>
</organism>
<evidence type="ECO:0000259" key="5">
    <source>
        <dbReference type="PROSITE" id="PS50021"/>
    </source>
</evidence>
<dbReference type="CDD" id="cd21223">
    <property type="entry name" value="CH_ASPM_rpt1"/>
    <property type="match status" value="1"/>
</dbReference>
<dbReference type="CDD" id="cd21224">
    <property type="entry name" value="CH_ASPM_rpt2"/>
    <property type="match status" value="1"/>
</dbReference>
<dbReference type="InterPro" id="IPR000048">
    <property type="entry name" value="IQ_motif_EF-hand-BS"/>
</dbReference>
<reference evidence="6 7" key="1">
    <citation type="submission" date="2021-06" db="EMBL/GenBank/DDBJ databases">
        <title>Caerostris extrusa draft genome.</title>
        <authorList>
            <person name="Kono N."/>
            <person name="Arakawa K."/>
        </authorList>
    </citation>
    <scope>NUCLEOTIDE SEQUENCE [LARGE SCALE GENOMIC DNA]</scope>
</reference>
<keyword evidence="2" id="KW-0963">Cytoplasm</keyword>
<gene>
    <name evidence="6" type="primary">ASPM</name>
    <name evidence="6" type="ORF">CEXT_260941</name>
</gene>
<dbReference type="GO" id="GO:0000922">
    <property type="term" value="C:spindle pole"/>
    <property type="evidence" value="ECO:0007669"/>
    <property type="project" value="TreeGrafter"/>
</dbReference>
<comment type="caution">
    <text evidence="6">The sequence shown here is derived from an EMBL/GenBank/DDBJ whole genome shotgun (WGS) entry which is preliminary data.</text>
</comment>
<dbReference type="InterPro" id="IPR051185">
    <property type="entry name" value="ASPM"/>
</dbReference>
<dbReference type="PANTHER" id="PTHR22706">
    <property type="entry name" value="ASSEMBLY FACTOR FOR SPINDLE MICROTUBULES"/>
    <property type="match status" value="1"/>
</dbReference>